<keyword evidence="3" id="KW-0804">Transcription</keyword>
<comment type="caution">
    <text evidence="6">The sequence shown here is derived from an EMBL/GenBank/DDBJ whole genome shotgun (WGS) entry which is preliminary data.</text>
</comment>
<evidence type="ECO:0000256" key="4">
    <source>
        <dbReference type="PROSITE-ProRule" id="PRU00335"/>
    </source>
</evidence>
<dbReference type="EMBL" id="JBHTCF010000003">
    <property type="protein sequence ID" value="MFC7304422.1"/>
    <property type="molecule type" value="Genomic_DNA"/>
</dbReference>
<dbReference type="Proteomes" id="UP001596523">
    <property type="component" value="Unassembled WGS sequence"/>
</dbReference>
<keyword evidence="1" id="KW-0805">Transcription regulation</keyword>
<dbReference type="PANTHER" id="PTHR47506">
    <property type="entry name" value="TRANSCRIPTIONAL REGULATORY PROTEIN"/>
    <property type="match status" value="1"/>
</dbReference>
<feature type="DNA-binding region" description="H-T-H motif" evidence="4">
    <location>
        <begin position="29"/>
        <end position="48"/>
    </location>
</feature>
<dbReference type="InterPro" id="IPR036271">
    <property type="entry name" value="Tet_transcr_reg_TetR-rel_C_sf"/>
</dbReference>
<name>A0ABW2JF37_9ACTN</name>
<dbReference type="Pfam" id="PF00440">
    <property type="entry name" value="TetR_N"/>
    <property type="match status" value="1"/>
</dbReference>
<evidence type="ECO:0000256" key="2">
    <source>
        <dbReference type="ARBA" id="ARBA00023125"/>
    </source>
</evidence>
<proteinExistence type="predicted"/>
<evidence type="ECO:0000256" key="3">
    <source>
        <dbReference type="ARBA" id="ARBA00023163"/>
    </source>
</evidence>
<keyword evidence="2 4" id="KW-0238">DNA-binding</keyword>
<evidence type="ECO:0000259" key="5">
    <source>
        <dbReference type="PROSITE" id="PS50977"/>
    </source>
</evidence>
<dbReference type="Gene3D" id="1.10.10.60">
    <property type="entry name" value="Homeodomain-like"/>
    <property type="match status" value="1"/>
</dbReference>
<feature type="domain" description="HTH tetR-type" evidence="5">
    <location>
        <begin position="6"/>
        <end position="66"/>
    </location>
</feature>
<dbReference type="Gene3D" id="1.10.357.10">
    <property type="entry name" value="Tetracycline Repressor, domain 2"/>
    <property type="match status" value="1"/>
</dbReference>
<dbReference type="SUPFAM" id="SSF48498">
    <property type="entry name" value="Tetracyclin repressor-like, C-terminal domain"/>
    <property type="match status" value="1"/>
</dbReference>
<dbReference type="PROSITE" id="PS50977">
    <property type="entry name" value="HTH_TETR_2"/>
    <property type="match status" value="1"/>
</dbReference>
<evidence type="ECO:0000313" key="7">
    <source>
        <dbReference type="Proteomes" id="UP001596523"/>
    </source>
</evidence>
<evidence type="ECO:0000256" key="1">
    <source>
        <dbReference type="ARBA" id="ARBA00023015"/>
    </source>
</evidence>
<dbReference type="RefSeq" id="WP_381828836.1">
    <property type="nucleotide sequence ID" value="NZ_JBHTCF010000003.1"/>
</dbReference>
<dbReference type="InterPro" id="IPR011075">
    <property type="entry name" value="TetR_C"/>
</dbReference>
<protein>
    <submittedName>
        <fullName evidence="6">TetR/AcrR family transcriptional regulator</fullName>
    </submittedName>
</protein>
<reference evidence="7" key="1">
    <citation type="journal article" date="2019" name="Int. J. Syst. Evol. Microbiol.">
        <title>The Global Catalogue of Microorganisms (GCM) 10K type strain sequencing project: providing services to taxonomists for standard genome sequencing and annotation.</title>
        <authorList>
            <consortium name="The Broad Institute Genomics Platform"/>
            <consortium name="The Broad Institute Genome Sequencing Center for Infectious Disease"/>
            <person name="Wu L."/>
            <person name="Ma J."/>
        </authorList>
    </citation>
    <scope>NUCLEOTIDE SEQUENCE [LARGE SCALE GENOMIC DNA]</scope>
    <source>
        <strain evidence="7">SYNS20</strain>
    </source>
</reference>
<dbReference type="SUPFAM" id="SSF46689">
    <property type="entry name" value="Homeodomain-like"/>
    <property type="match status" value="1"/>
</dbReference>
<evidence type="ECO:0000313" key="6">
    <source>
        <dbReference type="EMBL" id="MFC7304422.1"/>
    </source>
</evidence>
<gene>
    <name evidence="6" type="ORF">ACFQVC_09390</name>
</gene>
<dbReference type="InterPro" id="IPR001647">
    <property type="entry name" value="HTH_TetR"/>
</dbReference>
<dbReference type="Pfam" id="PF16925">
    <property type="entry name" value="TetR_C_13"/>
    <property type="match status" value="1"/>
</dbReference>
<organism evidence="6 7">
    <name type="scientific">Streptomyces monticola</name>
    <dbReference type="NCBI Taxonomy" id="2666263"/>
    <lineage>
        <taxon>Bacteria</taxon>
        <taxon>Bacillati</taxon>
        <taxon>Actinomycetota</taxon>
        <taxon>Actinomycetes</taxon>
        <taxon>Kitasatosporales</taxon>
        <taxon>Streptomycetaceae</taxon>
        <taxon>Streptomyces</taxon>
    </lineage>
</organism>
<keyword evidence="7" id="KW-1185">Reference proteome</keyword>
<sequence length="198" mass="21303">MARPRTFDEEKAVEAACHVFWTKGYDAASTQDLCDATGLGRSSIYNTFKSKDHLFRRSLAHYMDAMSAQQVAILEEGDGSGAERIRALLSTVVAAELENRREGHGSGCFTVNTIASLASRDPQIAQILDKDLRWRLSSLRAAIEAGRRDGSVTSTRDTAGLAWYVVSVISGLRIAGQTGAEGPVLEQIAETALDALGA</sequence>
<accession>A0ABW2JF37</accession>
<dbReference type="PANTHER" id="PTHR47506:SF1">
    <property type="entry name" value="HTH-TYPE TRANSCRIPTIONAL REGULATOR YJDC"/>
    <property type="match status" value="1"/>
</dbReference>
<dbReference type="InterPro" id="IPR009057">
    <property type="entry name" value="Homeodomain-like_sf"/>
</dbReference>